<gene>
    <name evidence="1" type="primary">Necator_chrIII.g11592</name>
    <name evidence="1" type="ORF">RB195_010827</name>
</gene>
<sequence length="262" mass="29778">MLGSPPEATLIVLARTICEGYLLEDGAGQRNNLRKRRVDTCRVQKTRWKDSKSGELGDGYKLTYHGTSNRNGASEYSAILNETLGNSVTAVDRQSNRLMAVKVDTREMELRVFSVYAPQVGCSEEEKAFGKTWSSTSNPIWWKTRQPEDRGAYLAEKKEAKKAVSKAKSDRYKAVYGMFDTREGEWAMYRLITARYRSTLDMEHTKIVKRADDAILSRQTQLYFVNRIVAEGRTSDVWQSSMTVPIWKGKGDIAECTSYKPI</sequence>
<dbReference type="Proteomes" id="UP001303046">
    <property type="component" value="Unassembled WGS sequence"/>
</dbReference>
<name>A0ABR1CZM7_NECAM</name>
<comment type="caution">
    <text evidence="1">The sequence shown here is derived from an EMBL/GenBank/DDBJ whole genome shotgun (WGS) entry which is preliminary data.</text>
</comment>
<dbReference type="Gene3D" id="3.60.10.10">
    <property type="entry name" value="Endonuclease/exonuclease/phosphatase"/>
    <property type="match status" value="1"/>
</dbReference>
<proteinExistence type="predicted"/>
<protein>
    <submittedName>
        <fullName evidence="1">Uncharacterized protein</fullName>
    </submittedName>
</protein>
<accession>A0ABR1CZM7</accession>
<dbReference type="InterPro" id="IPR036691">
    <property type="entry name" value="Endo/exonu/phosph_ase_sf"/>
</dbReference>
<evidence type="ECO:0000313" key="1">
    <source>
        <dbReference type="EMBL" id="KAK6743764.1"/>
    </source>
</evidence>
<organism evidence="1 2">
    <name type="scientific">Necator americanus</name>
    <name type="common">Human hookworm</name>
    <dbReference type="NCBI Taxonomy" id="51031"/>
    <lineage>
        <taxon>Eukaryota</taxon>
        <taxon>Metazoa</taxon>
        <taxon>Ecdysozoa</taxon>
        <taxon>Nematoda</taxon>
        <taxon>Chromadorea</taxon>
        <taxon>Rhabditida</taxon>
        <taxon>Rhabditina</taxon>
        <taxon>Rhabditomorpha</taxon>
        <taxon>Strongyloidea</taxon>
        <taxon>Ancylostomatidae</taxon>
        <taxon>Bunostominae</taxon>
        <taxon>Necator</taxon>
    </lineage>
</organism>
<evidence type="ECO:0000313" key="2">
    <source>
        <dbReference type="Proteomes" id="UP001303046"/>
    </source>
</evidence>
<reference evidence="1 2" key="1">
    <citation type="submission" date="2023-08" db="EMBL/GenBank/DDBJ databases">
        <title>A Necator americanus chromosomal reference genome.</title>
        <authorList>
            <person name="Ilik V."/>
            <person name="Petrzelkova K.J."/>
            <person name="Pardy F."/>
            <person name="Fuh T."/>
            <person name="Niatou-Singa F.S."/>
            <person name="Gouil Q."/>
            <person name="Baker L."/>
            <person name="Ritchie M.E."/>
            <person name="Jex A.R."/>
            <person name="Gazzola D."/>
            <person name="Li H."/>
            <person name="Toshio Fujiwara R."/>
            <person name="Zhan B."/>
            <person name="Aroian R.V."/>
            <person name="Pafco B."/>
            <person name="Schwarz E.M."/>
        </authorList>
    </citation>
    <scope>NUCLEOTIDE SEQUENCE [LARGE SCALE GENOMIC DNA]</scope>
    <source>
        <strain evidence="1 2">Aroian</strain>
        <tissue evidence="1">Whole animal</tissue>
    </source>
</reference>
<keyword evidence="2" id="KW-1185">Reference proteome</keyword>
<dbReference type="EMBL" id="JAVFWL010000003">
    <property type="protein sequence ID" value="KAK6743764.1"/>
    <property type="molecule type" value="Genomic_DNA"/>
</dbReference>